<reference evidence="3" key="1">
    <citation type="submission" date="2017-03" db="EMBL/GenBank/DDBJ databases">
        <title>Phytopthora megakarya and P. palmivora, two closely related causual agents of cacao black pod achieved similar genome size and gene model numbers by different mechanisms.</title>
        <authorList>
            <person name="Ali S."/>
            <person name="Shao J."/>
            <person name="Larry D.J."/>
            <person name="Kronmiller B."/>
            <person name="Shen D."/>
            <person name="Strem M.D."/>
            <person name="Melnick R.L."/>
            <person name="Guiltinan M.J."/>
            <person name="Tyler B.M."/>
            <person name="Meinhardt L.W."/>
            <person name="Bailey B.A."/>
        </authorList>
    </citation>
    <scope>NUCLEOTIDE SEQUENCE [LARGE SCALE GENOMIC DNA]</scope>
    <source>
        <strain evidence="3">zdho120</strain>
    </source>
</reference>
<proteinExistence type="predicted"/>
<feature type="region of interest" description="Disordered" evidence="1">
    <location>
        <begin position="38"/>
        <end position="61"/>
    </location>
</feature>
<dbReference type="EMBL" id="NBNE01003897">
    <property type="protein sequence ID" value="OWZ06593.1"/>
    <property type="molecule type" value="Genomic_DNA"/>
</dbReference>
<organism evidence="2 3">
    <name type="scientific">Phytophthora megakarya</name>
    <dbReference type="NCBI Taxonomy" id="4795"/>
    <lineage>
        <taxon>Eukaryota</taxon>
        <taxon>Sar</taxon>
        <taxon>Stramenopiles</taxon>
        <taxon>Oomycota</taxon>
        <taxon>Peronosporomycetes</taxon>
        <taxon>Peronosporales</taxon>
        <taxon>Peronosporaceae</taxon>
        <taxon>Phytophthora</taxon>
    </lineage>
</organism>
<protein>
    <submittedName>
        <fullName evidence="2">Uncharacterized protein</fullName>
    </submittedName>
</protein>
<feature type="region of interest" description="Disordered" evidence="1">
    <location>
        <begin position="238"/>
        <end position="263"/>
    </location>
</feature>
<dbReference type="OrthoDB" id="122031at2759"/>
<evidence type="ECO:0000313" key="3">
    <source>
        <dbReference type="Proteomes" id="UP000198211"/>
    </source>
</evidence>
<gene>
    <name evidence="2" type="ORF">PHMEG_00021132</name>
</gene>
<feature type="compositionally biased region" description="Polar residues" evidence="1">
    <location>
        <begin position="238"/>
        <end position="249"/>
    </location>
</feature>
<accession>A0A225VME5</accession>
<sequence>MREAAETVGRQGRQIEDLKEEVLSPRGQSHWGWFARGAGQRGREHDGDETMTGEDINPGRNEPTITVATGSNMPVPPVYHGSTKKGKKAFMDNYLICKRRVTALNQGSYGRVFVMPLNACIEHRTLTRMCMYEIGLQDYAQLAQAMRSLTMDTTLPDAESRVMKLVTDFNEVLDAQNMDEFPIEEPKWLPPALKQTVITELKRTVHKATKMSVKVFVDWLRSRVSAFFIFESAIQQTTDAEGSQRQQQPKAGMPIDAKRRSTKKPAILAQPRKCFKCGDLTHGVFQCRLASATDEGSLRQNP</sequence>
<comment type="caution">
    <text evidence="2">The sequence shown here is derived from an EMBL/GenBank/DDBJ whole genome shotgun (WGS) entry which is preliminary data.</text>
</comment>
<keyword evidence="3" id="KW-1185">Reference proteome</keyword>
<evidence type="ECO:0000313" key="2">
    <source>
        <dbReference type="EMBL" id="OWZ06593.1"/>
    </source>
</evidence>
<evidence type="ECO:0000256" key="1">
    <source>
        <dbReference type="SAM" id="MobiDB-lite"/>
    </source>
</evidence>
<name>A0A225VME5_9STRA</name>
<dbReference type="Proteomes" id="UP000198211">
    <property type="component" value="Unassembled WGS sequence"/>
</dbReference>
<dbReference type="AlphaFoldDB" id="A0A225VME5"/>